<protein>
    <submittedName>
        <fullName evidence="1">Uncharacterized protein</fullName>
    </submittedName>
</protein>
<keyword evidence="2" id="KW-1185">Reference proteome</keyword>
<reference evidence="1" key="1">
    <citation type="submission" date="2021-06" db="EMBL/GenBank/DDBJ databases">
        <title>Comparative genomics, transcriptomics and evolutionary studies reveal genomic signatures of adaptation to plant cell wall in hemibiotrophic fungi.</title>
        <authorList>
            <consortium name="DOE Joint Genome Institute"/>
            <person name="Baroncelli R."/>
            <person name="Diaz J.F."/>
            <person name="Benocci T."/>
            <person name="Peng M."/>
            <person name="Battaglia E."/>
            <person name="Haridas S."/>
            <person name="Andreopoulos W."/>
            <person name="Labutti K."/>
            <person name="Pangilinan J."/>
            <person name="Floch G.L."/>
            <person name="Makela M.R."/>
            <person name="Henrissat B."/>
            <person name="Grigoriev I.V."/>
            <person name="Crouch J.A."/>
            <person name="De Vries R.P."/>
            <person name="Sukno S.A."/>
            <person name="Thon M.R."/>
        </authorList>
    </citation>
    <scope>NUCLEOTIDE SEQUENCE</scope>
    <source>
        <strain evidence="1">MAFF235873</strain>
    </source>
</reference>
<gene>
    <name evidence="1" type="ORF">LX32DRAFT_682252</name>
</gene>
<evidence type="ECO:0000313" key="1">
    <source>
        <dbReference type="EMBL" id="KAK2029797.1"/>
    </source>
</evidence>
<dbReference type="AlphaFoldDB" id="A0AAD9HKP5"/>
<name>A0AAD9HKP5_9PEZI</name>
<evidence type="ECO:0000313" key="2">
    <source>
        <dbReference type="Proteomes" id="UP001232148"/>
    </source>
</evidence>
<dbReference type="Proteomes" id="UP001232148">
    <property type="component" value="Unassembled WGS sequence"/>
</dbReference>
<comment type="caution">
    <text evidence="1">The sequence shown here is derived from an EMBL/GenBank/DDBJ whole genome shotgun (WGS) entry which is preliminary data.</text>
</comment>
<accession>A0AAD9HKP5</accession>
<proteinExistence type="predicted"/>
<organism evidence="1 2">
    <name type="scientific">Colletotrichum zoysiae</name>
    <dbReference type="NCBI Taxonomy" id="1216348"/>
    <lineage>
        <taxon>Eukaryota</taxon>
        <taxon>Fungi</taxon>
        <taxon>Dikarya</taxon>
        <taxon>Ascomycota</taxon>
        <taxon>Pezizomycotina</taxon>
        <taxon>Sordariomycetes</taxon>
        <taxon>Hypocreomycetidae</taxon>
        <taxon>Glomerellales</taxon>
        <taxon>Glomerellaceae</taxon>
        <taxon>Colletotrichum</taxon>
        <taxon>Colletotrichum graminicola species complex</taxon>
    </lineage>
</organism>
<dbReference type="EMBL" id="MU842859">
    <property type="protein sequence ID" value="KAK2029797.1"/>
    <property type="molecule type" value="Genomic_DNA"/>
</dbReference>
<sequence>MGKKAREKFSFDFTCNYYATPSETRECRDSLKKYLELKKHQKTLSDWKISANEIRTNGSSTPKEAIRLVEFGVKFTHKYMTMEDLGLARLVFLIASSDVEDAVKELPKASVKERGTLEWSKMFFVEWMPHQETVREEGWGLIELNWICITPEQVGANTNSSARKAMLELLFDCWKDGIPESTVSPMSSSRALQEACRRVARAEGIAGPLWNAIYSTSVLECTPLQLDIDLAVHTMQNVACWFDELDKLFDMSILSEDFESQVQKAADLGKSVFRALDGEKADADDPEKTLVGKQDCDIEKSAVSKTVRGGVDKLQPRKRSWLRRVLKAVGAKVQCSAPERQWAGEAAKLRERSLAMQRAHEELCLSSNQFFAQVMQVVVEVRALIFSTNMQTKWAELEALVKKAGGVDISKFNSLFTHDGRSKEIRKQAKVVKAANKAVMQDATSIARRGRQLEKDLDDFFEHRRVWLAQFEETGARTPPPRYTPLAAKRLTKKAALSKVALRSFSRF</sequence>